<dbReference type="GO" id="GO:0004672">
    <property type="term" value="F:protein kinase activity"/>
    <property type="evidence" value="ECO:0007669"/>
    <property type="project" value="InterPro"/>
</dbReference>
<dbReference type="Gene3D" id="1.10.510.10">
    <property type="entry name" value="Transferase(Phosphotransferase) domain 1"/>
    <property type="match status" value="1"/>
</dbReference>
<dbReference type="InterPro" id="IPR000719">
    <property type="entry name" value="Prot_kinase_dom"/>
</dbReference>
<dbReference type="InterPro" id="IPR050117">
    <property type="entry name" value="MAPK"/>
</dbReference>
<accession>A0AAV9J3B6</accession>
<gene>
    <name evidence="5" type="ORF">CDCA_CDCA18G4558</name>
</gene>
<dbReference type="PROSITE" id="PS50011">
    <property type="entry name" value="PROTEIN_KINASE_DOM"/>
    <property type="match status" value="1"/>
</dbReference>
<evidence type="ECO:0000256" key="2">
    <source>
        <dbReference type="ARBA" id="ARBA00022840"/>
    </source>
</evidence>
<dbReference type="PANTHER" id="PTHR24055">
    <property type="entry name" value="MITOGEN-ACTIVATED PROTEIN KINASE"/>
    <property type="match status" value="1"/>
</dbReference>
<dbReference type="SUPFAM" id="SSF56112">
    <property type="entry name" value="Protein kinase-like (PK-like)"/>
    <property type="match status" value="1"/>
</dbReference>
<organism evidence="5 6">
    <name type="scientific">Cyanidium caldarium</name>
    <name type="common">Red alga</name>
    <dbReference type="NCBI Taxonomy" id="2771"/>
    <lineage>
        <taxon>Eukaryota</taxon>
        <taxon>Rhodophyta</taxon>
        <taxon>Bangiophyceae</taxon>
        <taxon>Cyanidiales</taxon>
        <taxon>Cyanidiaceae</taxon>
        <taxon>Cyanidium</taxon>
    </lineage>
</organism>
<sequence>MLADVTASSRAPPPSAAPPRSTSLPRYRRVEWCGEGSSGGVWRGQALETGEVVALRRVEGVAALERARQELALVQSVTPHPHIRAVHTLCSGAQVISDHGEHSDEESESEPVAYLVMEYGEPAVERWQAERWWERSATAWLQEARSVMRGVVAALAHLHDRGVVHGDVRSDNVFYCARTNPSGDRQESIVALGDLSHARRWPAPDAPSLPAYAACRAHECFLGDEGQPMAADVWAAGCLALELLWMRQPGMPVFDCGTGFPMSELRSLHAIWDWLGTPPSSLLQRCAEQHPDRPPLYVPSGRPSRLQERVQRAWAGRGADADEVQLAIDWVAHCFVYEPELRMSAVQALQHPWLRGNVS</sequence>
<feature type="domain" description="Protein kinase" evidence="4">
    <location>
        <begin position="27"/>
        <end position="354"/>
    </location>
</feature>
<feature type="region of interest" description="Disordered" evidence="3">
    <location>
        <begin position="1"/>
        <end position="23"/>
    </location>
</feature>
<dbReference type="AlphaFoldDB" id="A0AAV9J3B6"/>
<keyword evidence="1" id="KW-0547">Nucleotide-binding</keyword>
<keyword evidence="6" id="KW-1185">Reference proteome</keyword>
<evidence type="ECO:0000259" key="4">
    <source>
        <dbReference type="PROSITE" id="PS50011"/>
    </source>
</evidence>
<reference evidence="5 6" key="1">
    <citation type="submission" date="2022-07" db="EMBL/GenBank/DDBJ databases">
        <title>Genome-wide signatures of adaptation to extreme environments.</title>
        <authorList>
            <person name="Cho C.H."/>
            <person name="Yoon H.S."/>
        </authorList>
    </citation>
    <scope>NUCLEOTIDE SEQUENCE [LARGE SCALE GENOMIC DNA]</scope>
    <source>
        <strain evidence="5 6">DBV 063 E5</strain>
    </source>
</reference>
<dbReference type="EMBL" id="JANCYW010000018">
    <property type="protein sequence ID" value="KAK4538533.1"/>
    <property type="molecule type" value="Genomic_DNA"/>
</dbReference>
<comment type="caution">
    <text evidence="5">The sequence shown here is derived from an EMBL/GenBank/DDBJ whole genome shotgun (WGS) entry which is preliminary data.</text>
</comment>
<evidence type="ECO:0000313" key="5">
    <source>
        <dbReference type="EMBL" id="KAK4538533.1"/>
    </source>
</evidence>
<dbReference type="GO" id="GO:0005524">
    <property type="term" value="F:ATP binding"/>
    <property type="evidence" value="ECO:0007669"/>
    <property type="project" value="UniProtKB-KW"/>
</dbReference>
<dbReference type="Gene3D" id="3.30.200.20">
    <property type="entry name" value="Phosphorylase Kinase, domain 1"/>
    <property type="match status" value="1"/>
</dbReference>
<dbReference type="Proteomes" id="UP001301350">
    <property type="component" value="Unassembled WGS sequence"/>
</dbReference>
<evidence type="ECO:0000256" key="3">
    <source>
        <dbReference type="SAM" id="MobiDB-lite"/>
    </source>
</evidence>
<evidence type="ECO:0000256" key="1">
    <source>
        <dbReference type="ARBA" id="ARBA00022741"/>
    </source>
</evidence>
<proteinExistence type="predicted"/>
<protein>
    <recommendedName>
        <fullName evidence="4">Protein kinase domain-containing protein</fullName>
    </recommendedName>
</protein>
<dbReference type="Pfam" id="PF00069">
    <property type="entry name" value="Pkinase"/>
    <property type="match status" value="1"/>
</dbReference>
<evidence type="ECO:0000313" key="6">
    <source>
        <dbReference type="Proteomes" id="UP001301350"/>
    </source>
</evidence>
<dbReference type="SMART" id="SM00220">
    <property type="entry name" value="S_TKc"/>
    <property type="match status" value="1"/>
</dbReference>
<keyword evidence="2" id="KW-0067">ATP-binding</keyword>
<name>A0AAV9J3B6_CYACA</name>
<dbReference type="InterPro" id="IPR011009">
    <property type="entry name" value="Kinase-like_dom_sf"/>
</dbReference>
<feature type="compositionally biased region" description="Low complexity" evidence="3">
    <location>
        <begin position="1"/>
        <end position="10"/>
    </location>
</feature>